<evidence type="ECO:0000256" key="3">
    <source>
        <dbReference type="ARBA" id="ARBA00022679"/>
    </source>
</evidence>
<dbReference type="Proteomes" id="UP000561045">
    <property type="component" value="Unassembled WGS sequence"/>
</dbReference>
<comment type="similarity">
    <text evidence="1">Belongs to the glycosyltransferase group 1 family. Glycosyltransferase 4 subfamily.</text>
</comment>
<dbReference type="AlphaFoldDB" id="A0A840BM28"/>
<organism evidence="4 5">
    <name type="scientific">Niveibacterium umoris</name>
    <dbReference type="NCBI Taxonomy" id="1193620"/>
    <lineage>
        <taxon>Bacteria</taxon>
        <taxon>Pseudomonadati</taxon>
        <taxon>Pseudomonadota</taxon>
        <taxon>Betaproteobacteria</taxon>
        <taxon>Rhodocyclales</taxon>
        <taxon>Rhodocyclaceae</taxon>
        <taxon>Niveibacterium</taxon>
    </lineage>
</organism>
<keyword evidence="3 4" id="KW-0808">Transferase</keyword>
<dbReference type="PANTHER" id="PTHR12526">
    <property type="entry name" value="GLYCOSYLTRANSFERASE"/>
    <property type="match status" value="1"/>
</dbReference>
<evidence type="ECO:0000256" key="2">
    <source>
        <dbReference type="ARBA" id="ARBA00022676"/>
    </source>
</evidence>
<evidence type="ECO:0000313" key="5">
    <source>
        <dbReference type="Proteomes" id="UP000561045"/>
    </source>
</evidence>
<protein>
    <submittedName>
        <fullName evidence="4">Glycosyltransferase involved in cell wall biosynthesis</fullName>
    </submittedName>
</protein>
<name>A0A840BM28_9RHOO</name>
<gene>
    <name evidence="4" type="ORF">GGR36_002010</name>
</gene>
<dbReference type="Gene3D" id="3.40.50.2000">
    <property type="entry name" value="Glycogen Phosphorylase B"/>
    <property type="match status" value="1"/>
</dbReference>
<dbReference type="GO" id="GO:0016757">
    <property type="term" value="F:glycosyltransferase activity"/>
    <property type="evidence" value="ECO:0007669"/>
    <property type="project" value="UniProtKB-KW"/>
</dbReference>
<dbReference type="CDD" id="cd03801">
    <property type="entry name" value="GT4_PimA-like"/>
    <property type="match status" value="1"/>
</dbReference>
<keyword evidence="5" id="KW-1185">Reference proteome</keyword>
<comment type="caution">
    <text evidence="4">The sequence shown here is derived from an EMBL/GenBank/DDBJ whole genome shotgun (WGS) entry which is preliminary data.</text>
</comment>
<dbReference type="RefSeq" id="WP_183634484.1">
    <property type="nucleotide sequence ID" value="NZ_BAABLE010000011.1"/>
</dbReference>
<dbReference type="EMBL" id="JACIET010000001">
    <property type="protein sequence ID" value="MBB4012702.1"/>
    <property type="molecule type" value="Genomic_DNA"/>
</dbReference>
<keyword evidence="2" id="KW-0328">Glycosyltransferase</keyword>
<dbReference type="SUPFAM" id="SSF53756">
    <property type="entry name" value="UDP-Glycosyltransferase/glycogen phosphorylase"/>
    <property type="match status" value="1"/>
</dbReference>
<proteinExistence type="inferred from homology"/>
<evidence type="ECO:0000256" key="1">
    <source>
        <dbReference type="ARBA" id="ARBA00009481"/>
    </source>
</evidence>
<reference evidence="4 5" key="1">
    <citation type="submission" date="2020-08" db="EMBL/GenBank/DDBJ databases">
        <title>Genomic Encyclopedia of Type Strains, Phase IV (KMG-IV): sequencing the most valuable type-strain genomes for metagenomic binning, comparative biology and taxonomic classification.</title>
        <authorList>
            <person name="Goeker M."/>
        </authorList>
    </citation>
    <scope>NUCLEOTIDE SEQUENCE [LARGE SCALE GENOMIC DNA]</scope>
    <source>
        <strain evidence="4 5">DSM 106739</strain>
    </source>
</reference>
<sequence>MKTISALAFTQGRDVPSARFRVQQYLPQLAAGGVSLRERPARFGSYPPGPGAQRLPWFIATLAERALAAAAGNRADVVLFQREMVSTFDWPEHLCRAPAVLDVDDAIWLTQRRGMIDRLAARCRTVLCGNDYIAAHFSRFAPVKVLPTGVDTDRWVPGERAARPTLVWSGSAGGLPYLYAIEAPLARLLAAVPDARLRVVCNAAPKWARLDPARVEFVPWSPSSEVAAVQSAWVGLMPMPDTPWTRGKCSFKMLTYLACGVPAVASPYGMNAQVIAGGGAFGAESDDDWIGQLLALLGNDGAAREAGRVGRQQIERQYSAALIGTQLAQALREAAT</sequence>
<evidence type="ECO:0000313" key="4">
    <source>
        <dbReference type="EMBL" id="MBB4012702.1"/>
    </source>
</evidence>
<accession>A0A840BM28</accession>
<dbReference type="PANTHER" id="PTHR12526:SF640">
    <property type="entry name" value="COLANIC ACID BIOSYNTHESIS GLYCOSYLTRANSFERASE WCAL-RELATED"/>
    <property type="match status" value="1"/>
</dbReference>
<dbReference type="Pfam" id="PF13692">
    <property type="entry name" value="Glyco_trans_1_4"/>
    <property type="match status" value="1"/>
</dbReference>